<reference evidence="2 3" key="1">
    <citation type="journal article" date="2025" name="Int. J. Syst. Evol. Microbiol.">
        <title>Desulfovibrio falkowii sp. nov., Porphyromonas miyakawae sp. nov., Mediterraneibacter flintii sp. nov. and Owariibacterium komagatae gen. nov., sp. nov., isolated from human faeces.</title>
        <authorList>
            <person name="Hamaguchi T."/>
            <person name="Ohara M."/>
            <person name="Hisatomi A."/>
            <person name="Sekiguchi K."/>
            <person name="Takeda J.I."/>
            <person name="Ueyama J."/>
            <person name="Ito M."/>
            <person name="Nishiwaki H."/>
            <person name="Ogi T."/>
            <person name="Hirayama M."/>
            <person name="Ohkuma M."/>
            <person name="Sakamoto M."/>
            <person name="Ohno K."/>
        </authorList>
    </citation>
    <scope>NUCLEOTIDE SEQUENCE [LARGE SCALE GENOMIC DNA]</scope>
    <source>
        <strain evidence="2 3">13CB8C</strain>
    </source>
</reference>
<evidence type="ECO:0000256" key="1">
    <source>
        <dbReference type="SAM" id="MobiDB-lite"/>
    </source>
</evidence>
<name>A0ABQ0EAN7_9BACT</name>
<accession>A0ABQ0EAN7</accession>
<dbReference type="EMBL" id="BAAFSG010000001">
    <property type="protein sequence ID" value="GAB1254874.1"/>
    <property type="molecule type" value="Genomic_DNA"/>
</dbReference>
<dbReference type="Proteomes" id="UP001628192">
    <property type="component" value="Unassembled WGS sequence"/>
</dbReference>
<keyword evidence="3" id="KW-1185">Reference proteome</keyword>
<protein>
    <submittedName>
        <fullName evidence="2">Uncharacterized protein</fullName>
    </submittedName>
</protein>
<sequence length="97" mass="10838">MLALQTANRRGAVQDAQKQLCAADLWTAHRHRPAIPSTGLAGQPGNGQKTVVADPANPQEMQVYPRDCFKGLMRQNSSQRRSRPTAMRLRLKPYERA</sequence>
<feature type="region of interest" description="Disordered" evidence="1">
    <location>
        <begin position="74"/>
        <end position="97"/>
    </location>
</feature>
<feature type="region of interest" description="Disordered" evidence="1">
    <location>
        <begin position="34"/>
        <end position="58"/>
    </location>
</feature>
<evidence type="ECO:0000313" key="3">
    <source>
        <dbReference type="Proteomes" id="UP001628192"/>
    </source>
</evidence>
<organism evidence="2 3">
    <name type="scientific">Desulfovibrio falkowii</name>
    <dbReference type="NCBI Taxonomy" id="3136602"/>
    <lineage>
        <taxon>Bacteria</taxon>
        <taxon>Pseudomonadati</taxon>
        <taxon>Thermodesulfobacteriota</taxon>
        <taxon>Desulfovibrionia</taxon>
        <taxon>Desulfovibrionales</taxon>
        <taxon>Desulfovibrionaceae</taxon>
        <taxon>Desulfovibrio</taxon>
    </lineage>
</organism>
<proteinExistence type="predicted"/>
<gene>
    <name evidence="2" type="ORF">Defa_23610</name>
</gene>
<comment type="caution">
    <text evidence="2">The sequence shown here is derived from an EMBL/GenBank/DDBJ whole genome shotgun (WGS) entry which is preliminary data.</text>
</comment>
<evidence type="ECO:0000313" key="2">
    <source>
        <dbReference type="EMBL" id="GAB1254874.1"/>
    </source>
</evidence>